<dbReference type="CDD" id="cd00054">
    <property type="entry name" value="EGF_CA"/>
    <property type="match status" value="1"/>
</dbReference>
<dbReference type="PANTHER" id="PTHR14949:SF56">
    <property type="entry name" value="EGF-LIKE-DOMAIN, MULTIPLE 7"/>
    <property type="match status" value="1"/>
</dbReference>
<dbReference type="PROSITE" id="PS00022">
    <property type="entry name" value="EGF_1"/>
    <property type="match status" value="1"/>
</dbReference>
<dbReference type="InterPro" id="IPR000152">
    <property type="entry name" value="EGF-type_Asp/Asn_hydroxyl_site"/>
</dbReference>
<evidence type="ECO:0000313" key="11">
    <source>
        <dbReference type="Proteomes" id="UP000683360"/>
    </source>
</evidence>
<keyword evidence="1 6" id="KW-0245">EGF-like domain</keyword>
<dbReference type="InterPro" id="IPR049883">
    <property type="entry name" value="NOTCH1_EGF-like"/>
</dbReference>
<comment type="caution">
    <text evidence="6">Lacks conserved residue(s) required for the propagation of feature annotation.</text>
</comment>
<dbReference type="GO" id="GO:0005102">
    <property type="term" value="F:signaling receptor binding"/>
    <property type="evidence" value="ECO:0007669"/>
    <property type="project" value="TreeGrafter"/>
</dbReference>
<evidence type="ECO:0000259" key="8">
    <source>
        <dbReference type="PROSITE" id="PS50026"/>
    </source>
</evidence>
<dbReference type="EMBL" id="CAJPWZ010000418">
    <property type="protein sequence ID" value="CAG2192610.1"/>
    <property type="molecule type" value="Genomic_DNA"/>
</dbReference>
<keyword evidence="11" id="KW-1185">Reference proteome</keyword>
<keyword evidence="4 7" id="KW-0175">Coiled coil</keyword>
<dbReference type="AlphaFoldDB" id="A0A8S3QDG9"/>
<keyword evidence="2" id="KW-0732">Signal</keyword>
<dbReference type="GO" id="GO:0005509">
    <property type="term" value="F:calcium ion binding"/>
    <property type="evidence" value="ECO:0007669"/>
    <property type="project" value="InterPro"/>
</dbReference>
<dbReference type="PROSITE" id="PS51041">
    <property type="entry name" value="EMI"/>
    <property type="match status" value="1"/>
</dbReference>
<evidence type="ECO:0000256" key="6">
    <source>
        <dbReference type="PROSITE-ProRule" id="PRU00076"/>
    </source>
</evidence>
<dbReference type="InterPro" id="IPR011489">
    <property type="entry name" value="EMI_domain"/>
</dbReference>
<keyword evidence="3" id="KW-0106">Calcium</keyword>
<sequence>MKSITRSHYREITKGNLSISWRCTLCEAPTQDDQSIPQTDVADQSVHLDQTDSDQQPDDTEVFQEQSFNISASFEVPTVQLEVRRVCPISRASSQVVPSPQTYIRPFIIPCNGEKCGNSSRVVYKTAVRTVFYRQVVHDAVMKCCPGWTNFEPNDELCMKPVCKSECLNGGSCRGPDYCACPQNFTGPLCELDVNECDTGNHKCQQLCNNTIGGYSCSCYDGFRPTNDRECEFCPLCLREFESVMNKVDELQTRLKTVESSKEEFKDDVQDLERNYREAMDMVGELRAAQSKAPSTTPALSKDDSRINPRNNFELITSLSDQLGAIEEQIGFMMGQIDSDDNDHGRRRGRG</sequence>
<feature type="coiled-coil region" evidence="7">
    <location>
        <begin position="241"/>
        <end position="289"/>
    </location>
</feature>
<dbReference type="Pfam" id="PF07546">
    <property type="entry name" value="EMI"/>
    <property type="match status" value="1"/>
</dbReference>
<feature type="disulfide bond" evidence="6">
    <location>
        <begin position="163"/>
        <end position="173"/>
    </location>
</feature>
<evidence type="ECO:0000256" key="1">
    <source>
        <dbReference type="ARBA" id="ARBA00022536"/>
    </source>
</evidence>
<dbReference type="InterPro" id="IPR000742">
    <property type="entry name" value="EGF"/>
</dbReference>
<keyword evidence="5 6" id="KW-1015">Disulfide bond</keyword>
<accession>A0A8S3QDG9</accession>
<feature type="domain" description="EGF-like" evidence="8">
    <location>
        <begin position="193"/>
        <end position="232"/>
    </location>
</feature>
<feature type="domain" description="EMI" evidence="9">
    <location>
        <begin position="83"/>
        <end position="160"/>
    </location>
</feature>
<reference evidence="10" key="1">
    <citation type="submission" date="2021-03" db="EMBL/GenBank/DDBJ databases">
        <authorList>
            <person name="Bekaert M."/>
        </authorList>
    </citation>
    <scope>NUCLEOTIDE SEQUENCE</scope>
</reference>
<dbReference type="Proteomes" id="UP000683360">
    <property type="component" value="Unassembled WGS sequence"/>
</dbReference>
<evidence type="ECO:0000256" key="2">
    <source>
        <dbReference type="ARBA" id="ARBA00022729"/>
    </source>
</evidence>
<evidence type="ECO:0000256" key="4">
    <source>
        <dbReference type="ARBA" id="ARBA00023054"/>
    </source>
</evidence>
<feature type="domain" description="EGF-like" evidence="8">
    <location>
        <begin position="159"/>
        <end position="191"/>
    </location>
</feature>
<dbReference type="OrthoDB" id="6045223at2759"/>
<dbReference type="SUPFAM" id="SSF57196">
    <property type="entry name" value="EGF/Laminin"/>
    <property type="match status" value="2"/>
</dbReference>
<dbReference type="InterPro" id="IPR050969">
    <property type="entry name" value="Dev_Signal_Modulators"/>
</dbReference>
<feature type="disulfide bond" evidence="6">
    <location>
        <begin position="181"/>
        <end position="190"/>
    </location>
</feature>
<comment type="caution">
    <text evidence="10">The sequence shown here is derived from an EMBL/GenBank/DDBJ whole genome shotgun (WGS) entry which is preliminary data.</text>
</comment>
<name>A0A8S3QDG9_MYTED</name>
<evidence type="ECO:0000313" key="10">
    <source>
        <dbReference type="EMBL" id="CAG2192610.1"/>
    </source>
</evidence>
<dbReference type="SMART" id="SM00181">
    <property type="entry name" value="EGF"/>
    <property type="match status" value="2"/>
</dbReference>
<dbReference type="Pfam" id="PF07645">
    <property type="entry name" value="EGF_CA"/>
    <property type="match status" value="1"/>
</dbReference>
<dbReference type="GO" id="GO:0005576">
    <property type="term" value="C:extracellular region"/>
    <property type="evidence" value="ECO:0007669"/>
    <property type="project" value="TreeGrafter"/>
</dbReference>
<dbReference type="PANTHER" id="PTHR14949">
    <property type="entry name" value="EGF-LIKE-DOMAIN, MULTIPLE 7, 8"/>
    <property type="match status" value="1"/>
</dbReference>
<dbReference type="PROSITE" id="PS01186">
    <property type="entry name" value="EGF_2"/>
    <property type="match status" value="1"/>
</dbReference>
<dbReference type="InterPro" id="IPR001881">
    <property type="entry name" value="EGF-like_Ca-bd_dom"/>
</dbReference>
<evidence type="ECO:0000259" key="9">
    <source>
        <dbReference type="PROSITE" id="PS51041"/>
    </source>
</evidence>
<dbReference type="Gene3D" id="2.10.25.10">
    <property type="entry name" value="Laminin"/>
    <property type="match status" value="2"/>
</dbReference>
<dbReference type="GO" id="GO:0009986">
    <property type="term" value="C:cell surface"/>
    <property type="evidence" value="ECO:0007669"/>
    <property type="project" value="TreeGrafter"/>
</dbReference>
<dbReference type="PROSITE" id="PS00010">
    <property type="entry name" value="ASX_HYDROXYL"/>
    <property type="match status" value="1"/>
</dbReference>
<dbReference type="InterPro" id="IPR018097">
    <property type="entry name" value="EGF_Ca-bd_CS"/>
</dbReference>
<dbReference type="SMART" id="SM00179">
    <property type="entry name" value="EGF_CA"/>
    <property type="match status" value="1"/>
</dbReference>
<evidence type="ECO:0008006" key="12">
    <source>
        <dbReference type="Google" id="ProtNLM"/>
    </source>
</evidence>
<evidence type="ECO:0000256" key="7">
    <source>
        <dbReference type="SAM" id="Coils"/>
    </source>
</evidence>
<dbReference type="PROSITE" id="PS01187">
    <property type="entry name" value="EGF_CA"/>
    <property type="match status" value="1"/>
</dbReference>
<evidence type="ECO:0000256" key="3">
    <source>
        <dbReference type="ARBA" id="ARBA00022837"/>
    </source>
</evidence>
<protein>
    <recommendedName>
        <fullName evidence="12">Epidermal growth factor-like protein 7</fullName>
    </recommendedName>
</protein>
<gene>
    <name evidence="10" type="ORF">MEDL_7768</name>
</gene>
<evidence type="ECO:0000256" key="5">
    <source>
        <dbReference type="ARBA" id="ARBA00023157"/>
    </source>
</evidence>
<proteinExistence type="predicted"/>
<dbReference type="PROSITE" id="PS50026">
    <property type="entry name" value="EGF_3"/>
    <property type="match status" value="2"/>
</dbReference>
<organism evidence="10 11">
    <name type="scientific">Mytilus edulis</name>
    <name type="common">Blue mussel</name>
    <dbReference type="NCBI Taxonomy" id="6550"/>
    <lineage>
        <taxon>Eukaryota</taxon>
        <taxon>Metazoa</taxon>
        <taxon>Spiralia</taxon>
        <taxon>Lophotrochozoa</taxon>
        <taxon>Mollusca</taxon>
        <taxon>Bivalvia</taxon>
        <taxon>Autobranchia</taxon>
        <taxon>Pteriomorphia</taxon>
        <taxon>Mytilida</taxon>
        <taxon>Mytiloidea</taxon>
        <taxon>Mytilidae</taxon>
        <taxon>Mytilinae</taxon>
        <taxon>Mytilus</taxon>
    </lineage>
</organism>